<evidence type="ECO:0000259" key="1">
    <source>
        <dbReference type="Pfam" id="PF13577"/>
    </source>
</evidence>
<comment type="caution">
    <text evidence="2">The sequence shown here is derived from an EMBL/GenBank/DDBJ whole genome shotgun (WGS) entry which is preliminary data.</text>
</comment>
<proteinExistence type="predicted"/>
<protein>
    <submittedName>
        <fullName evidence="2">Nuclear transport factor 2 family protein</fullName>
    </submittedName>
</protein>
<dbReference type="EMBL" id="WHPC01000001">
    <property type="protein sequence ID" value="MPV35566.1"/>
    <property type="molecule type" value="Genomic_DNA"/>
</dbReference>
<dbReference type="SUPFAM" id="SSF54427">
    <property type="entry name" value="NTF2-like"/>
    <property type="match status" value="1"/>
</dbReference>
<keyword evidence="3" id="KW-1185">Reference proteome</keyword>
<evidence type="ECO:0000313" key="2">
    <source>
        <dbReference type="EMBL" id="MPV35566.1"/>
    </source>
</evidence>
<gene>
    <name evidence="2" type="ORF">GB881_00635</name>
</gene>
<sequence length="191" mass="21598">MTAMKGQAMTQPTADDLETIKRLKARYFRFIDTKQWDALRGLFTDDATFDGLWAAAPTPEDFIDNISRNLGGSDITSVHYGFMPELEPIDGDRVRGVWAMYDYLTWPPGERAYLGVSLPGQWGIRGYGHYEEEYRRVGDTWLISHLRLTRLRIDPLVGEPLPGPDYPFVRATTDWLPSSSAQPTAARGGVR</sequence>
<dbReference type="InterPro" id="IPR037401">
    <property type="entry name" value="SnoaL-like"/>
</dbReference>
<dbReference type="Pfam" id="PF13577">
    <property type="entry name" value="SnoaL_4"/>
    <property type="match status" value="1"/>
</dbReference>
<evidence type="ECO:0000313" key="3">
    <source>
        <dbReference type="Proteomes" id="UP000437709"/>
    </source>
</evidence>
<name>A0A6N7EHD9_9MICO</name>
<accession>A0A6N7EHD9</accession>
<feature type="domain" description="SnoaL-like" evidence="1">
    <location>
        <begin position="13"/>
        <end position="147"/>
    </location>
</feature>
<dbReference type="InterPro" id="IPR032710">
    <property type="entry name" value="NTF2-like_dom_sf"/>
</dbReference>
<dbReference type="AlphaFoldDB" id="A0A6N7EHD9"/>
<dbReference type="OrthoDB" id="8684708at2"/>
<dbReference type="Proteomes" id="UP000437709">
    <property type="component" value="Unassembled WGS sequence"/>
</dbReference>
<organism evidence="2 3">
    <name type="scientific">Georgenia subflava</name>
    <dbReference type="NCBI Taxonomy" id="1622177"/>
    <lineage>
        <taxon>Bacteria</taxon>
        <taxon>Bacillati</taxon>
        <taxon>Actinomycetota</taxon>
        <taxon>Actinomycetes</taxon>
        <taxon>Micrococcales</taxon>
        <taxon>Bogoriellaceae</taxon>
        <taxon>Georgenia</taxon>
    </lineage>
</organism>
<dbReference type="Gene3D" id="3.10.450.50">
    <property type="match status" value="1"/>
</dbReference>
<reference evidence="2 3" key="1">
    <citation type="submission" date="2019-10" db="EMBL/GenBank/DDBJ databases">
        <title>Georgenia wutianyii sp. nov. and Georgenia yuyongxinii sp. nov. isolated from plateau pika (Ochotona curzoniae) in the Qinghai-Tibet plateau of China.</title>
        <authorList>
            <person name="Tian Z."/>
        </authorList>
    </citation>
    <scope>NUCLEOTIDE SEQUENCE [LARGE SCALE GENOMIC DNA]</scope>
    <source>
        <strain evidence="2 3">JCM 19765</strain>
    </source>
</reference>